<name>A0A0F7FFZ8_9CREN</name>
<dbReference type="EMBL" id="CP009961">
    <property type="protein sequence ID" value="AKG38027.1"/>
    <property type="molecule type" value="Genomic_DNA"/>
</dbReference>
<dbReference type="PATRIC" id="fig|1550241.5.peg.42"/>
<evidence type="ECO:0000256" key="4">
    <source>
        <dbReference type="ARBA" id="ARBA00023239"/>
    </source>
</evidence>
<evidence type="ECO:0000256" key="3">
    <source>
        <dbReference type="ARBA" id="ARBA00022842"/>
    </source>
</evidence>
<dbReference type="HOGENOM" id="CLU_030273_4_4_2"/>
<evidence type="ECO:0000313" key="8">
    <source>
        <dbReference type="Proteomes" id="UP000067434"/>
    </source>
</evidence>
<dbReference type="InterPro" id="IPR013341">
    <property type="entry name" value="Mandelate_racemase_N_dom"/>
</dbReference>
<dbReference type="InterPro" id="IPR029065">
    <property type="entry name" value="Enolase_C-like"/>
</dbReference>
<evidence type="ECO:0000256" key="5">
    <source>
        <dbReference type="ARBA" id="ARBA00029491"/>
    </source>
</evidence>
<evidence type="ECO:0000256" key="2">
    <source>
        <dbReference type="ARBA" id="ARBA00022723"/>
    </source>
</evidence>
<keyword evidence="3" id="KW-0460">Magnesium</keyword>
<dbReference type="SUPFAM" id="SSF54826">
    <property type="entry name" value="Enolase N-terminal domain-like"/>
    <property type="match status" value="1"/>
</dbReference>
<dbReference type="InterPro" id="IPR036849">
    <property type="entry name" value="Enolase-like_C_sf"/>
</dbReference>
<accession>A0A0F7FFZ8</accession>
<dbReference type="RefSeq" id="WP_052883346.1">
    <property type="nucleotide sequence ID" value="NZ_CP009961.1"/>
</dbReference>
<proteinExistence type="predicted"/>
<protein>
    <recommendedName>
        <fullName evidence="5">o-succinylbenzoate synthase</fullName>
        <ecNumber evidence="5">4.2.1.113</ecNumber>
    </recommendedName>
</protein>
<dbReference type="InterPro" id="IPR029017">
    <property type="entry name" value="Enolase-like_N"/>
</dbReference>
<keyword evidence="2" id="KW-0479">Metal-binding</keyword>
<dbReference type="PANTHER" id="PTHR48073:SF5">
    <property type="entry name" value="O-SUCCINYLBENZOATE SYNTHASE"/>
    <property type="match status" value="1"/>
</dbReference>
<dbReference type="Proteomes" id="UP000067434">
    <property type="component" value="Chromosome"/>
</dbReference>
<evidence type="ECO:0000256" key="1">
    <source>
        <dbReference type="ARBA" id="ARBA00001968"/>
    </source>
</evidence>
<dbReference type="Pfam" id="PF02746">
    <property type="entry name" value="MR_MLE_N"/>
    <property type="match status" value="1"/>
</dbReference>
<dbReference type="EC" id="4.2.1.113" evidence="5"/>
<gene>
    <name evidence="7" type="ORF">MA03_00210</name>
</gene>
<dbReference type="PANTHER" id="PTHR48073">
    <property type="entry name" value="O-SUCCINYLBENZOATE SYNTHASE-RELATED"/>
    <property type="match status" value="1"/>
</dbReference>
<dbReference type="AlphaFoldDB" id="A0A0F7FFZ8"/>
<dbReference type="SUPFAM" id="SSF51604">
    <property type="entry name" value="Enolase C-terminal domain-like"/>
    <property type="match status" value="1"/>
</dbReference>
<dbReference type="STRING" id="1550241.MA03_00210"/>
<dbReference type="GO" id="GO:0009234">
    <property type="term" value="P:menaquinone biosynthetic process"/>
    <property type="evidence" value="ECO:0007669"/>
    <property type="project" value="UniProtKB-UniPathway"/>
</dbReference>
<dbReference type="InterPro" id="IPR010197">
    <property type="entry name" value="OSBS/NAAAR"/>
</dbReference>
<dbReference type="InterPro" id="IPR013342">
    <property type="entry name" value="Mandelate_racemase_C"/>
</dbReference>
<dbReference type="KEGG" id="thf:MA03_00210"/>
<sequence length="370" mass="42238">MEIRKIDLFFLELRLSEEFRTSFGSLQARPVVLVRVEEKGGEEGWGELVAEWGPWYSYETYEVSLLMLKKFLIPMLLESKLEKPHDFRKIVARVRGYPMAKTALEEALTDLYARLNGVSVYKLLGGAKREIVSGVSIGIKPTIDELLREIHLRLEEGYARIKIKVEPGFDVRPVERIRNELGDIPLQVDANGAYDLSSLRTFQELDKFQLLMIEQPLHWDDLIEHSILSRKISTPICLDESITNMQDLVLGWRLGSLEVVNVKPARVGGVWNAKEMLELSEKLGIGAWIGGMLETGIGRSFLVALASHESVKYPNDISASNRYWLEDIVEPPWTITSKGTMYVPDKKGIGVEVLFDKIERYSRERWSTVK</sequence>
<dbReference type="SFLD" id="SFLDG00180">
    <property type="entry name" value="muconate_cycloisomerase"/>
    <property type="match status" value="1"/>
</dbReference>
<dbReference type="Gene3D" id="3.30.390.10">
    <property type="entry name" value="Enolase-like, N-terminal domain"/>
    <property type="match status" value="1"/>
</dbReference>
<evidence type="ECO:0000259" key="6">
    <source>
        <dbReference type="SMART" id="SM00922"/>
    </source>
</evidence>
<keyword evidence="8" id="KW-1185">Reference proteome</keyword>
<comment type="cofactor">
    <cofactor evidence="1">
        <name>a divalent metal cation</name>
        <dbReference type="ChEBI" id="CHEBI:60240"/>
    </cofactor>
</comment>
<dbReference type="GO" id="GO:0046872">
    <property type="term" value="F:metal ion binding"/>
    <property type="evidence" value="ECO:0007669"/>
    <property type="project" value="UniProtKB-KW"/>
</dbReference>
<dbReference type="SMART" id="SM00922">
    <property type="entry name" value="MR_MLE"/>
    <property type="match status" value="1"/>
</dbReference>
<evidence type="ECO:0000313" key="7">
    <source>
        <dbReference type="EMBL" id="AKG38027.1"/>
    </source>
</evidence>
<dbReference type="GeneID" id="25400607"/>
<dbReference type="GO" id="GO:0016854">
    <property type="term" value="F:racemase and epimerase activity"/>
    <property type="evidence" value="ECO:0007669"/>
    <property type="project" value="UniProtKB-ARBA"/>
</dbReference>
<organism evidence="7 8">
    <name type="scientific">Infirmifilum uzonense</name>
    <dbReference type="NCBI Taxonomy" id="1550241"/>
    <lineage>
        <taxon>Archaea</taxon>
        <taxon>Thermoproteota</taxon>
        <taxon>Thermoprotei</taxon>
        <taxon>Thermofilales</taxon>
        <taxon>Thermofilaceae</taxon>
        <taxon>Infirmifilum</taxon>
    </lineage>
</organism>
<reference evidence="7 8" key="1">
    <citation type="journal article" date="2015" name="Stand. Genomic Sci.">
        <title>Complete genome sequence of and proposal of Thermofilum uzonense sp. nov. a novel hyperthermophilic crenarchaeon and emended description of the genus Thermofilum.</title>
        <authorList>
            <person name="Toshchakov S.V."/>
            <person name="Korzhenkov A.A."/>
            <person name="Samarov N.I."/>
            <person name="Mazunin I.O."/>
            <person name="Mozhey O.I."/>
            <person name="Shmyr I.S."/>
            <person name="Derbikova K.S."/>
            <person name="Taranov E.A."/>
            <person name="Dominova I.N."/>
            <person name="Bonch-Osmolovskaya E.A."/>
            <person name="Patrushev M.V."/>
            <person name="Podosokorskaya O.A."/>
            <person name="Kublanov I.V."/>
        </authorList>
    </citation>
    <scope>NUCLEOTIDE SEQUENCE [LARGE SCALE GENOMIC DNA]</scope>
    <source>
        <strain evidence="7 8">1807-2</strain>
    </source>
</reference>
<dbReference type="OrthoDB" id="372081at2157"/>
<dbReference type="SFLD" id="SFLDS00001">
    <property type="entry name" value="Enolase"/>
    <property type="match status" value="1"/>
</dbReference>
<dbReference type="Pfam" id="PF13378">
    <property type="entry name" value="MR_MLE_C"/>
    <property type="match status" value="1"/>
</dbReference>
<dbReference type="Gene3D" id="3.20.20.120">
    <property type="entry name" value="Enolase-like C-terminal domain"/>
    <property type="match status" value="1"/>
</dbReference>
<dbReference type="UniPathway" id="UPA01057">
    <property type="reaction ID" value="UER00165"/>
</dbReference>
<dbReference type="GO" id="GO:0043748">
    <property type="term" value="F:O-succinylbenzoate synthase activity"/>
    <property type="evidence" value="ECO:0007669"/>
    <property type="project" value="UniProtKB-EC"/>
</dbReference>
<keyword evidence="4" id="KW-0456">Lyase</keyword>
<dbReference type="NCBIfam" id="TIGR01928">
    <property type="entry name" value="menC_lowGC_arch"/>
    <property type="match status" value="1"/>
</dbReference>
<dbReference type="SFLD" id="SFLDF00009">
    <property type="entry name" value="o-succinylbenzoate_synthase"/>
    <property type="match status" value="1"/>
</dbReference>
<feature type="domain" description="Mandelate racemase/muconate lactonizing enzyme C-terminal" evidence="6">
    <location>
        <begin position="143"/>
        <end position="235"/>
    </location>
</feature>
<dbReference type="UniPathway" id="UPA00079"/>